<feature type="compositionally biased region" description="Basic and acidic residues" evidence="1">
    <location>
        <begin position="123"/>
        <end position="135"/>
    </location>
</feature>
<dbReference type="GeneID" id="36538286"/>
<keyword evidence="3" id="KW-1185">Reference proteome</keyword>
<evidence type="ECO:0000313" key="2">
    <source>
        <dbReference type="EMBL" id="PKX98440.1"/>
    </source>
</evidence>
<organism evidence="2 3">
    <name type="scientific">Aspergillus novofumigatus (strain IBT 16806)</name>
    <dbReference type="NCBI Taxonomy" id="1392255"/>
    <lineage>
        <taxon>Eukaryota</taxon>
        <taxon>Fungi</taxon>
        <taxon>Dikarya</taxon>
        <taxon>Ascomycota</taxon>
        <taxon>Pezizomycotina</taxon>
        <taxon>Eurotiomycetes</taxon>
        <taxon>Eurotiomycetidae</taxon>
        <taxon>Eurotiales</taxon>
        <taxon>Aspergillaceae</taxon>
        <taxon>Aspergillus</taxon>
        <taxon>Aspergillus subgen. Fumigati</taxon>
    </lineage>
</organism>
<accession>A0A2I1CLD4</accession>
<dbReference type="EMBL" id="MSZS01000001">
    <property type="protein sequence ID" value="PKX98440.1"/>
    <property type="molecule type" value="Genomic_DNA"/>
</dbReference>
<feature type="region of interest" description="Disordered" evidence="1">
    <location>
        <begin position="110"/>
        <end position="135"/>
    </location>
</feature>
<protein>
    <submittedName>
        <fullName evidence="2">Uncharacterized protein</fullName>
    </submittedName>
</protein>
<gene>
    <name evidence="2" type="ORF">P174DRAFT_500103</name>
</gene>
<dbReference type="VEuPathDB" id="FungiDB:P174DRAFT_500103"/>
<name>A0A2I1CLD4_ASPN1</name>
<dbReference type="AlphaFoldDB" id="A0A2I1CLD4"/>
<dbReference type="RefSeq" id="XP_024687035.1">
    <property type="nucleotide sequence ID" value="XM_024830949.1"/>
</dbReference>
<comment type="caution">
    <text evidence="2">The sequence shown here is derived from an EMBL/GenBank/DDBJ whole genome shotgun (WGS) entry which is preliminary data.</text>
</comment>
<dbReference type="Proteomes" id="UP000234474">
    <property type="component" value="Unassembled WGS sequence"/>
</dbReference>
<proteinExistence type="predicted"/>
<sequence length="149" mass="16798">MNTERISWRSGSGNVPKLMLLKAWKIGTWSLPFQCKHCLSKSVCVTCRLFSTRFCIFFLFDYTPVNGDVNRFSTRLNSARCDVDPFFLCHEQIPVAMICSKPGPTPLPSASVYLKESGNPPEKPPETHNNHYDDIRCTSGVQIASQPLK</sequence>
<reference evidence="3" key="1">
    <citation type="journal article" date="2018" name="Proc. Natl. Acad. Sci. U.S.A.">
        <title>Linking secondary metabolites to gene clusters through genome sequencing of six diverse Aspergillus species.</title>
        <authorList>
            <person name="Kaerboelling I."/>
            <person name="Vesth T.C."/>
            <person name="Frisvad J.C."/>
            <person name="Nybo J.L."/>
            <person name="Theobald S."/>
            <person name="Kuo A."/>
            <person name="Bowyer P."/>
            <person name="Matsuda Y."/>
            <person name="Mondo S."/>
            <person name="Lyhne E.K."/>
            <person name="Kogle M.E."/>
            <person name="Clum A."/>
            <person name="Lipzen A."/>
            <person name="Salamov A."/>
            <person name="Ngan C.Y."/>
            <person name="Daum C."/>
            <person name="Chiniquy J."/>
            <person name="Barry K."/>
            <person name="LaButti K."/>
            <person name="Haridas S."/>
            <person name="Simmons B.A."/>
            <person name="Magnuson J.K."/>
            <person name="Mortensen U.H."/>
            <person name="Larsen T.O."/>
            <person name="Grigoriev I.V."/>
            <person name="Baker S.E."/>
            <person name="Andersen M.R."/>
        </authorList>
    </citation>
    <scope>NUCLEOTIDE SEQUENCE [LARGE SCALE GENOMIC DNA]</scope>
    <source>
        <strain evidence="3">IBT 16806</strain>
    </source>
</reference>
<evidence type="ECO:0000256" key="1">
    <source>
        <dbReference type="SAM" id="MobiDB-lite"/>
    </source>
</evidence>
<evidence type="ECO:0000313" key="3">
    <source>
        <dbReference type="Proteomes" id="UP000234474"/>
    </source>
</evidence>